<sequence>MDHHPTPFPGETNNIKQKTAKKSIQEPKTLTREPTTLRQKRVFGTARNTNIPANSVTDKSVIKPTKQRTRPENVTTTKPVNESSDKKSPENLKSRLNKKVDTFPRQHVEKPKKNSLEKDLAGPRTPVVVSPCVTKPKVTGGTPYLTAENCSKCRFDRLETSSYWVGQIKLAESVGKHFVSAAFFRLAFESKAEPIRSLRIGLKRYLTRHGHLAEKSEWKEVSITYGLLKGKSNIAGTDSSTEMSNTFSNVLGEHCDGQIETGAN</sequence>
<comment type="caution">
    <text evidence="2">The sequence shown here is derived from an EMBL/GenBank/DDBJ whole genome shotgun (WGS) entry which is preliminary data.</text>
</comment>
<accession>A0AAD7PA74</accession>
<gene>
    <name evidence="2" type="ORF">O6P43_028350</name>
</gene>
<evidence type="ECO:0000313" key="2">
    <source>
        <dbReference type="EMBL" id="KAJ7947787.1"/>
    </source>
</evidence>
<reference evidence="2" key="1">
    <citation type="journal article" date="2023" name="Science">
        <title>Elucidation of the pathway for biosynthesis of saponin adjuvants from the soapbark tree.</title>
        <authorList>
            <person name="Reed J."/>
            <person name="Orme A."/>
            <person name="El-Demerdash A."/>
            <person name="Owen C."/>
            <person name="Martin L.B.B."/>
            <person name="Misra R.C."/>
            <person name="Kikuchi S."/>
            <person name="Rejzek M."/>
            <person name="Martin A.C."/>
            <person name="Harkess A."/>
            <person name="Leebens-Mack J."/>
            <person name="Louveau T."/>
            <person name="Stephenson M.J."/>
            <person name="Osbourn A."/>
        </authorList>
    </citation>
    <scope>NUCLEOTIDE SEQUENCE</scope>
    <source>
        <strain evidence="2">S10</strain>
    </source>
</reference>
<dbReference type="EMBL" id="JARAOO010000012">
    <property type="protein sequence ID" value="KAJ7947787.1"/>
    <property type="molecule type" value="Genomic_DNA"/>
</dbReference>
<evidence type="ECO:0000256" key="1">
    <source>
        <dbReference type="SAM" id="MobiDB-lite"/>
    </source>
</evidence>
<dbReference type="PANTHER" id="PTHR34468">
    <property type="entry name" value="MICROTUBULE-ASSOCIATED FUTSCH-LIKE PROTEIN"/>
    <property type="match status" value="1"/>
</dbReference>
<proteinExistence type="predicted"/>
<feature type="region of interest" description="Disordered" evidence="1">
    <location>
        <begin position="1"/>
        <end position="119"/>
    </location>
</feature>
<protein>
    <submittedName>
        <fullName evidence="2">Mediator of DNA damage checkpoint protein 1-like</fullName>
    </submittedName>
</protein>
<feature type="compositionally biased region" description="Polar residues" evidence="1">
    <location>
        <begin position="72"/>
        <end position="82"/>
    </location>
</feature>
<feature type="compositionally biased region" description="Polar residues" evidence="1">
    <location>
        <begin position="46"/>
        <end position="58"/>
    </location>
</feature>
<dbReference type="Proteomes" id="UP001163823">
    <property type="component" value="Chromosome 12"/>
</dbReference>
<keyword evidence="3" id="KW-1185">Reference proteome</keyword>
<evidence type="ECO:0000313" key="3">
    <source>
        <dbReference type="Proteomes" id="UP001163823"/>
    </source>
</evidence>
<dbReference type="PANTHER" id="PTHR34468:SF3">
    <property type="entry name" value="OS03G0288900 PROTEIN"/>
    <property type="match status" value="1"/>
</dbReference>
<organism evidence="2 3">
    <name type="scientific">Quillaja saponaria</name>
    <name type="common">Soap bark tree</name>
    <dbReference type="NCBI Taxonomy" id="32244"/>
    <lineage>
        <taxon>Eukaryota</taxon>
        <taxon>Viridiplantae</taxon>
        <taxon>Streptophyta</taxon>
        <taxon>Embryophyta</taxon>
        <taxon>Tracheophyta</taxon>
        <taxon>Spermatophyta</taxon>
        <taxon>Magnoliopsida</taxon>
        <taxon>eudicotyledons</taxon>
        <taxon>Gunneridae</taxon>
        <taxon>Pentapetalae</taxon>
        <taxon>rosids</taxon>
        <taxon>fabids</taxon>
        <taxon>Fabales</taxon>
        <taxon>Quillajaceae</taxon>
        <taxon>Quillaja</taxon>
    </lineage>
</organism>
<feature type="compositionally biased region" description="Basic and acidic residues" evidence="1">
    <location>
        <begin position="83"/>
        <end position="119"/>
    </location>
</feature>
<dbReference type="AlphaFoldDB" id="A0AAD7PA74"/>
<dbReference type="KEGG" id="qsa:O6P43_028350"/>
<name>A0AAD7PA74_QUISA</name>